<dbReference type="GO" id="GO:0005524">
    <property type="term" value="F:ATP binding"/>
    <property type="evidence" value="ECO:0007669"/>
    <property type="project" value="UniProtKB-KW"/>
</dbReference>
<dbReference type="EMBL" id="MHSR01000005">
    <property type="protein sequence ID" value="OHA47244.1"/>
    <property type="molecule type" value="Genomic_DNA"/>
</dbReference>
<evidence type="ECO:0000313" key="8">
    <source>
        <dbReference type="Proteomes" id="UP000178869"/>
    </source>
</evidence>
<keyword evidence="3" id="KW-0143">Chaperone</keyword>
<dbReference type="AlphaFoldDB" id="A0A1G2PFY3"/>
<gene>
    <name evidence="7" type="ORF">A2828_00025</name>
</gene>
<dbReference type="GO" id="GO:0034605">
    <property type="term" value="P:cellular response to heat"/>
    <property type="evidence" value="ECO:0007669"/>
    <property type="project" value="TreeGrafter"/>
</dbReference>
<comment type="caution">
    <text evidence="7">The sequence shown here is derived from an EMBL/GenBank/DDBJ whole genome shotgun (WGS) entry which is preliminary data.</text>
</comment>
<evidence type="ECO:0000256" key="2">
    <source>
        <dbReference type="ARBA" id="ARBA00022840"/>
    </source>
</evidence>
<dbReference type="Pfam" id="PF07724">
    <property type="entry name" value="AAA_2"/>
    <property type="match status" value="1"/>
</dbReference>
<dbReference type="SMART" id="SM00382">
    <property type="entry name" value="AAA"/>
    <property type="match status" value="2"/>
</dbReference>
<dbReference type="PRINTS" id="PR00300">
    <property type="entry name" value="CLPPROTEASEA"/>
</dbReference>
<keyword evidence="4" id="KW-0812">Transmembrane</keyword>
<feature type="transmembrane region" description="Helical" evidence="4">
    <location>
        <begin position="61"/>
        <end position="83"/>
    </location>
</feature>
<dbReference type="Pfam" id="PF00004">
    <property type="entry name" value="AAA"/>
    <property type="match status" value="1"/>
</dbReference>
<keyword evidence="4" id="KW-1133">Transmembrane helix</keyword>
<proteinExistence type="predicted"/>
<feature type="transmembrane region" description="Helical" evidence="4">
    <location>
        <begin position="30"/>
        <end position="49"/>
    </location>
</feature>
<dbReference type="InterPro" id="IPR003593">
    <property type="entry name" value="AAA+_ATPase"/>
</dbReference>
<keyword evidence="2" id="KW-0067">ATP-binding</keyword>
<dbReference type="Pfam" id="PF10431">
    <property type="entry name" value="ClpB_D2-small"/>
    <property type="match status" value="1"/>
</dbReference>
<dbReference type="InterPro" id="IPR001270">
    <property type="entry name" value="ClpA/B"/>
</dbReference>
<organism evidence="7 8">
    <name type="scientific">Candidatus Terrybacteria bacterium RIFCSPHIGHO2_01_FULL_43_35</name>
    <dbReference type="NCBI Taxonomy" id="1802361"/>
    <lineage>
        <taxon>Bacteria</taxon>
        <taxon>Candidatus Terryibacteriota</taxon>
    </lineage>
</organism>
<dbReference type="GO" id="GO:0016887">
    <property type="term" value="F:ATP hydrolysis activity"/>
    <property type="evidence" value="ECO:0007669"/>
    <property type="project" value="InterPro"/>
</dbReference>
<evidence type="ECO:0000256" key="3">
    <source>
        <dbReference type="ARBA" id="ARBA00023186"/>
    </source>
</evidence>
<dbReference type="PANTHER" id="PTHR11638">
    <property type="entry name" value="ATP-DEPENDENT CLP PROTEASE"/>
    <property type="match status" value="1"/>
</dbReference>
<keyword evidence="4" id="KW-0472">Membrane</keyword>
<dbReference type="CDD" id="cd19499">
    <property type="entry name" value="RecA-like_ClpB_Hsp104-like"/>
    <property type="match status" value="1"/>
</dbReference>
<dbReference type="SMART" id="SM01086">
    <property type="entry name" value="ClpB_D2-small"/>
    <property type="match status" value="1"/>
</dbReference>
<feature type="domain" description="Clp ATPase C-terminal" evidence="6">
    <location>
        <begin position="755"/>
        <end position="848"/>
    </location>
</feature>
<evidence type="ECO:0000259" key="6">
    <source>
        <dbReference type="SMART" id="SM01086"/>
    </source>
</evidence>
<dbReference type="InterPro" id="IPR050130">
    <property type="entry name" value="ClpA_ClpB"/>
</dbReference>
<dbReference type="InterPro" id="IPR027417">
    <property type="entry name" value="P-loop_NTPase"/>
</dbReference>
<feature type="domain" description="AAA+ ATPase" evidence="5">
    <location>
        <begin position="587"/>
        <end position="756"/>
    </location>
</feature>
<dbReference type="SUPFAM" id="SSF52540">
    <property type="entry name" value="P-loop containing nucleoside triphosphate hydrolases"/>
    <property type="match status" value="2"/>
</dbReference>
<dbReference type="InterPro" id="IPR003959">
    <property type="entry name" value="ATPase_AAA_core"/>
</dbReference>
<dbReference type="Gene3D" id="3.40.50.300">
    <property type="entry name" value="P-loop containing nucleotide triphosphate hydrolases"/>
    <property type="match status" value="2"/>
</dbReference>
<dbReference type="InterPro" id="IPR041546">
    <property type="entry name" value="ClpA/ClpB_AAA_lid"/>
</dbReference>
<evidence type="ECO:0008006" key="9">
    <source>
        <dbReference type="Google" id="ProtNLM"/>
    </source>
</evidence>
<dbReference type="Gene3D" id="1.10.8.60">
    <property type="match status" value="2"/>
</dbReference>
<sequence>MNTVFNLNQSVAVEAVNFRRIFPRALHENITRVFGALTIFFLVTSIILPRLGNVLTSQDHLFLALFFWSISFFGISIFSYGFLQQGFVSHNKRTLHAALEASKLGEVVNFAAYLDFYAARTVLATQHKGSNYSIRSLTDNLLREKRMKWVCIRLNLNVDSLRKSLAAIPAQPQSGQNDFLHAIELAANHAVNRHHGTIGILDLFSASAVADYAFKRLLFDQGIEPRDFDAIVHWQDRIYHVLDHRRRFWLKENLFRSQPIGKSWAAGFTALLDKYGRDITADMQKGGLDLRIIGRKREIDNIEQVLAKAGENNVLIVGEPGVGRETVLYGFAKRLLEGRSLPQLNRQRLVKLDLSATIAGLKTVGEVDGRVKQLFAEALNAGNIILVIDNFHHFFRQSFADGVIDISRAILPFIKSARMQLIGVTTFNGYHERIEKLGEFKDAFRVVEIQEPSIDETRHILMDTVLQFEMKYKIFYPYASIKAIVEDADRYIQNVPFPEKAIDLLEEISVLVSRTKRNIVLPEDVAAIVSSKTRVPVGAVAQEEKEKLLNLEEFIHQRIVDQEEAVNTIANAMRRARAGIGNKSKRPIGSFLFLGPTGVGKTETAKALAEAYFGSDQRMIRFDMSEFNTSDAEQRLIGSPATNEEGSLTTAIRENPFTLLLLDELEKAEDKVLNLFLQVLDEGHLTDGWGRKISFTHTIIIATSNAGAEYIRENIRDGIRGETLSKGLIEHLLSKALFKPEFINRFDGTIVFKPLEPQHIVEIIKMMIHKLSADLFHEKGIRIEIDQEAINKLAELGFSQEFGGRELRRILQENIENEMAKKILSGEIKRGDTFKIRSENIKNDNLPSIR</sequence>
<dbReference type="GO" id="GO:0005737">
    <property type="term" value="C:cytoplasm"/>
    <property type="evidence" value="ECO:0007669"/>
    <property type="project" value="TreeGrafter"/>
</dbReference>
<feature type="domain" description="AAA+ ATPase" evidence="5">
    <location>
        <begin position="310"/>
        <end position="455"/>
    </location>
</feature>
<evidence type="ECO:0000256" key="1">
    <source>
        <dbReference type="ARBA" id="ARBA00022741"/>
    </source>
</evidence>
<accession>A0A1G2PFY3</accession>
<dbReference type="InterPro" id="IPR019489">
    <property type="entry name" value="Clp_ATPase_C"/>
</dbReference>
<keyword evidence="1" id="KW-0547">Nucleotide-binding</keyword>
<evidence type="ECO:0000313" key="7">
    <source>
        <dbReference type="EMBL" id="OHA47244.1"/>
    </source>
</evidence>
<dbReference type="PANTHER" id="PTHR11638:SF175">
    <property type="entry name" value="ATP-DEPENDENT CLP PROTEASE, ATP-BINDING SUBUNIT CLPC"/>
    <property type="match status" value="1"/>
</dbReference>
<dbReference type="Proteomes" id="UP000178869">
    <property type="component" value="Unassembled WGS sequence"/>
</dbReference>
<dbReference type="Pfam" id="PF17871">
    <property type="entry name" value="AAA_lid_9"/>
    <property type="match status" value="1"/>
</dbReference>
<evidence type="ECO:0000259" key="5">
    <source>
        <dbReference type="SMART" id="SM00382"/>
    </source>
</evidence>
<dbReference type="CDD" id="cd00009">
    <property type="entry name" value="AAA"/>
    <property type="match status" value="1"/>
</dbReference>
<evidence type="ECO:0000256" key="4">
    <source>
        <dbReference type="SAM" id="Phobius"/>
    </source>
</evidence>
<name>A0A1G2PFY3_9BACT</name>
<reference evidence="7 8" key="1">
    <citation type="journal article" date="2016" name="Nat. Commun.">
        <title>Thousands of microbial genomes shed light on interconnected biogeochemical processes in an aquifer system.</title>
        <authorList>
            <person name="Anantharaman K."/>
            <person name="Brown C.T."/>
            <person name="Hug L.A."/>
            <person name="Sharon I."/>
            <person name="Castelle C.J."/>
            <person name="Probst A.J."/>
            <person name="Thomas B.C."/>
            <person name="Singh A."/>
            <person name="Wilkins M.J."/>
            <person name="Karaoz U."/>
            <person name="Brodie E.L."/>
            <person name="Williams K.H."/>
            <person name="Hubbard S.S."/>
            <person name="Banfield J.F."/>
        </authorList>
    </citation>
    <scope>NUCLEOTIDE SEQUENCE [LARGE SCALE GENOMIC DNA]</scope>
</reference>
<protein>
    <recommendedName>
        <fullName evidence="9">Clp R domain-containing protein</fullName>
    </recommendedName>
</protein>